<reference evidence="3" key="1">
    <citation type="submission" date="2021-01" db="EMBL/GenBank/DDBJ databases">
        <authorList>
            <person name="Corre E."/>
            <person name="Pelletier E."/>
            <person name="Niang G."/>
            <person name="Scheremetjew M."/>
            <person name="Finn R."/>
            <person name="Kale V."/>
            <person name="Holt S."/>
            <person name="Cochrane G."/>
            <person name="Meng A."/>
            <person name="Brown T."/>
            <person name="Cohen L."/>
        </authorList>
    </citation>
    <scope>NUCLEOTIDE SEQUENCE</scope>
    <source>
        <strain evidence="3">CCMP826</strain>
    </source>
</reference>
<feature type="region of interest" description="Disordered" evidence="2">
    <location>
        <begin position="1"/>
        <end position="76"/>
    </location>
</feature>
<dbReference type="EMBL" id="HBGV01005313">
    <property type="protein sequence ID" value="CAD9478884.1"/>
    <property type="molecule type" value="Transcribed_RNA"/>
</dbReference>
<name>A0A7S2H2U5_9STRA</name>
<gene>
    <name evidence="3" type="ORF">HTAM1171_LOCUS3182</name>
</gene>
<sequence length="471" mass="53083">MQTAREEERLQQELVQEHMNKLREEAKANKGNLRSKQETAPEVTGAEEQKERDDVGITPARRDISNELDFESEKKTVSPVPIADSKEFTRAHNLVRSPSDYFPMIKRGGGGPGEESNEDEQEVMAVGWKVEVTNRKEREEALRDEVRRFEIKIKKFYPTLEEGIDVTLWQLNRQADVGKSADDFAMKSTPVTLKLHRRGDLLVQAMLTFNTVGGYLSKALGRKNRDRTALDPLSLNEILEIKAGCVGYDHADLPSASSSKGKKRKVKGDNKHSSLFLTLKAAPTPLASTRLYFLRFKSRSARNDLLTGLRGLLADLQIHEGVSISTIQTPKAAMDAASARKMPNANTAAYQANQAHELRANSNMLVPLSEVHDAIDKEREHYDRLLLMMLQGTADLKEKEDDLLLMRSKLESVSKESAAKDKVQANDSKLIMQLSKKLETLLMDNEDLRDQNDRLNTRLVAVECEKMNLMK</sequence>
<feature type="coiled-coil region" evidence="1">
    <location>
        <begin position="396"/>
        <end position="465"/>
    </location>
</feature>
<feature type="compositionally biased region" description="Basic and acidic residues" evidence="2">
    <location>
        <begin position="1"/>
        <end position="28"/>
    </location>
</feature>
<proteinExistence type="predicted"/>
<evidence type="ECO:0000256" key="2">
    <source>
        <dbReference type="SAM" id="MobiDB-lite"/>
    </source>
</evidence>
<feature type="compositionally biased region" description="Basic and acidic residues" evidence="2">
    <location>
        <begin position="47"/>
        <end position="76"/>
    </location>
</feature>
<accession>A0A7S2H2U5</accession>
<evidence type="ECO:0000256" key="1">
    <source>
        <dbReference type="SAM" id="Coils"/>
    </source>
</evidence>
<dbReference type="AlphaFoldDB" id="A0A7S2H2U5"/>
<keyword evidence="1" id="KW-0175">Coiled coil</keyword>
<protein>
    <submittedName>
        <fullName evidence="3">Uncharacterized protein</fullName>
    </submittedName>
</protein>
<organism evidence="3">
    <name type="scientific">Helicotheca tamesis</name>
    <dbReference type="NCBI Taxonomy" id="374047"/>
    <lineage>
        <taxon>Eukaryota</taxon>
        <taxon>Sar</taxon>
        <taxon>Stramenopiles</taxon>
        <taxon>Ochrophyta</taxon>
        <taxon>Bacillariophyta</taxon>
        <taxon>Mediophyceae</taxon>
        <taxon>Lithodesmiophycidae</taxon>
        <taxon>Lithodesmiales</taxon>
        <taxon>Lithodesmiaceae</taxon>
        <taxon>Helicotheca</taxon>
    </lineage>
</organism>
<evidence type="ECO:0000313" key="3">
    <source>
        <dbReference type="EMBL" id="CAD9478884.1"/>
    </source>
</evidence>